<keyword evidence="3" id="KW-1185">Reference proteome</keyword>
<comment type="caution">
    <text evidence="2">The sequence shown here is derived from an EMBL/GenBank/DDBJ whole genome shotgun (WGS) entry which is preliminary data.</text>
</comment>
<proteinExistence type="predicted"/>
<accession>A0AAE1DMW8</accession>
<evidence type="ECO:0000313" key="3">
    <source>
        <dbReference type="Proteomes" id="UP001283361"/>
    </source>
</evidence>
<reference evidence="2" key="1">
    <citation type="journal article" date="2023" name="G3 (Bethesda)">
        <title>A reference genome for the long-term kleptoplast-retaining sea slug Elysia crispata morphotype clarki.</title>
        <authorList>
            <person name="Eastman K.E."/>
            <person name="Pendleton A.L."/>
            <person name="Shaikh M.A."/>
            <person name="Suttiyut T."/>
            <person name="Ogas R."/>
            <person name="Tomko P."/>
            <person name="Gavelis G."/>
            <person name="Widhalm J.R."/>
            <person name="Wisecaver J.H."/>
        </authorList>
    </citation>
    <scope>NUCLEOTIDE SEQUENCE</scope>
    <source>
        <strain evidence="2">ECLA1</strain>
    </source>
</reference>
<evidence type="ECO:0000256" key="1">
    <source>
        <dbReference type="SAM" id="MobiDB-lite"/>
    </source>
</evidence>
<dbReference type="EMBL" id="JAWDGP010003216">
    <property type="protein sequence ID" value="KAK3776459.1"/>
    <property type="molecule type" value="Genomic_DNA"/>
</dbReference>
<name>A0AAE1DMW8_9GAST</name>
<feature type="region of interest" description="Disordered" evidence="1">
    <location>
        <begin position="1"/>
        <end position="20"/>
    </location>
</feature>
<protein>
    <submittedName>
        <fullName evidence="2">Uncharacterized protein</fullName>
    </submittedName>
</protein>
<gene>
    <name evidence="2" type="ORF">RRG08_023811</name>
</gene>
<organism evidence="2 3">
    <name type="scientific">Elysia crispata</name>
    <name type="common">lettuce slug</name>
    <dbReference type="NCBI Taxonomy" id="231223"/>
    <lineage>
        <taxon>Eukaryota</taxon>
        <taxon>Metazoa</taxon>
        <taxon>Spiralia</taxon>
        <taxon>Lophotrochozoa</taxon>
        <taxon>Mollusca</taxon>
        <taxon>Gastropoda</taxon>
        <taxon>Heterobranchia</taxon>
        <taxon>Euthyneura</taxon>
        <taxon>Panpulmonata</taxon>
        <taxon>Sacoglossa</taxon>
        <taxon>Placobranchoidea</taxon>
        <taxon>Plakobranchidae</taxon>
        <taxon>Elysia</taxon>
    </lineage>
</organism>
<sequence length="111" mass="12295">MTGEQNRKAKAASRGRDNQTVRLRDTMSDCVVVSLSPLPGVRRGTCASVHIGRRQPGVTLCQKAPTFSLDSLDSPRPYHFPSSITLPLIMATFLTNSSSRVCFYPWQNQNL</sequence>
<dbReference type="Proteomes" id="UP001283361">
    <property type="component" value="Unassembled WGS sequence"/>
</dbReference>
<evidence type="ECO:0000313" key="2">
    <source>
        <dbReference type="EMBL" id="KAK3776459.1"/>
    </source>
</evidence>
<dbReference type="AlphaFoldDB" id="A0AAE1DMW8"/>